<dbReference type="Gene3D" id="1.25.40.20">
    <property type="entry name" value="Ankyrin repeat-containing domain"/>
    <property type="match status" value="1"/>
</dbReference>
<keyword evidence="4" id="KW-1185">Reference proteome</keyword>
<evidence type="ECO:0000313" key="4">
    <source>
        <dbReference type="Proteomes" id="UP000601435"/>
    </source>
</evidence>
<evidence type="ECO:0000313" key="3">
    <source>
        <dbReference type="EMBL" id="CAE7508851.1"/>
    </source>
</evidence>
<gene>
    <name evidence="3" type="primary">ANKRD50</name>
    <name evidence="3" type="ORF">SNEC2469_LOCUS14523</name>
</gene>
<dbReference type="InterPro" id="IPR036770">
    <property type="entry name" value="Ankyrin_rpt-contain_sf"/>
</dbReference>
<dbReference type="Proteomes" id="UP000601435">
    <property type="component" value="Unassembled WGS sequence"/>
</dbReference>
<organism evidence="3 4">
    <name type="scientific">Symbiodinium necroappetens</name>
    <dbReference type="NCBI Taxonomy" id="1628268"/>
    <lineage>
        <taxon>Eukaryota</taxon>
        <taxon>Sar</taxon>
        <taxon>Alveolata</taxon>
        <taxon>Dinophyceae</taxon>
        <taxon>Suessiales</taxon>
        <taxon>Symbiodiniaceae</taxon>
        <taxon>Symbiodinium</taxon>
    </lineage>
</organism>
<name>A0A812T8B6_9DINO</name>
<dbReference type="SUPFAM" id="SSF48403">
    <property type="entry name" value="Ankyrin repeat"/>
    <property type="match status" value="1"/>
</dbReference>
<dbReference type="SUPFAM" id="SSF54236">
    <property type="entry name" value="Ubiquitin-like"/>
    <property type="match status" value="1"/>
</dbReference>
<protein>
    <submittedName>
        <fullName evidence="3">ANKRD50 protein</fullName>
    </submittedName>
</protein>
<dbReference type="Gene3D" id="3.10.20.90">
    <property type="entry name" value="Phosphatidylinositol 3-kinase Catalytic Subunit, Chain A, domain 1"/>
    <property type="match status" value="1"/>
</dbReference>
<evidence type="ECO:0000256" key="1">
    <source>
        <dbReference type="SAM" id="MobiDB-lite"/>
    </source>
</evidence>
<comment type="caution">
    <text evidence="3">The sequence shown here is derived from an EMBL/GenBank/DDBJ whole genome shotgun (WGS) entry which is preliminary data.</text>
</comment>
<sequence>MVYVWQVSGEKLLEVSDEQLTDAAALKQLLQSHCGVAPFRQRLLCKGSYLEDEASLQGAEDLQLVLLSFAATTQEQINELVTSAHSGDHQKVKDMLKRPQDPDSSNAAGNRPLIAAAANGHAET</sequence>
<dbReference type="AlphaFoldDB" id="A0A812T8B6"/>
<feature type="domain" description="Ubiquitin-like" evidence="2">
    <location>
        <begin position="1"/>
        <end position="57"/>
    </location>
</feature>
<dbReference type="OrthoDB" id="417785at2759"/>
<feature type="region of interest" description="Disordered" evidence="1">
    <location>
        <begin position="82"/>
        <end position="124"/>
    </location>
</feature>
<reference evidence="3" key="1">
    <citation type="submission" date="2021-02" db="EMBL/GenBank/DDBJ databases">
        <authorList>
            <person name="Dougan E. K."/>
            <person name="Rhodes N."/>
            <person name="Thang M."/>
            <person name="Chan C."/>
        </authorList>
    </citation>
    <scope>NUCLEOTIDE SEQUENCE</scope>
</reference>
<dbReference type="PROSITE" id="PS50053">
    <property type="entry name" value="UBIQUITIN_2"/>
    <property type="match status" value="1"/>
</dbReference>
<evidence type="ECO:0000259" key="2">
    <source>
        <dbReference type="PROSITE" id="PS50053"/>
    </source>
</evidence>
<dbReference type="InterPro" id="IPR000626">
    <property type="entry name" value="Ubiquitin-like_dom"/>
</dbReference>
<feature type="compositionally biased region" description="Basic and acidic residues" evidence="1">
    <location>
        <begin position="86"/>
        <end position="101"/>
    </location>
</feature>
<dbReference type="InterPro" id="IPR029071">
    <property type="entry name" value="Ubiquitin-like_domsf"/>
</dbReference>
<dbReference type="EMBL" id="CAJNJA010023277">
    <property type="protein sequence ID" value="CAE7508851.1"/>
    <property type="molecule type" value="Genomic_DNA"/>
</dbReference>
<feature type="non-terminal residue" evidence="3">
    <location>
        <position position="124"/>
    </location>
</feature>
<proteinExistence type="predicted"/>
<accession>A0A812T8B6</accession>